<keyword evidence="2" id="KW-0540">Nuclease</keyword>
<protein>
    <submittedName>
        <fullName evidence="2">Putative restriction endonuclease</fullName>
    </submittedName>
</protein>
<keyword evidence="3" id="KW-1185">Reference proteome</keyword>
<dbReference type="PANTHER" id="PTHR35400">
    <property type="entry name" value="SLR1083 PROTEIN"/>
    <property type="match status" value="1"/>
</dbReference>
<dbReference type="InterPro" id="IPR012296">
    <property type="entry name" value="Nuclease_put_TT1808"/>
</dbReference>
<name>A0A4Q7ZJ67_9ACTN</name>
<dbReference type="RefSeq" id="WP_130509146.1">
    <property type="nucleotide sequence ID" value="NZ_SHKY01000001.1"/>
</dbReference>
<dbReference type="GO" id="GO:0004519">
    <property type="term" value="F:endonuclease activity"/>
    <property type="evidence" value="ECO:0007669"/>
    <property type="project" value="UniProtKB-KW"/>
</dbReference>
<keyword evidence="2" id="KW-0255">Endonuclease</keyword>
<feature type="domain" description="Putative restriction endonuclease" evidence="1">
    <location>
        <begin position="21"/>
        <end position="161"/>
    </location>
</feature>
<proteinExistence type="predicted"/>
<evidence type="ECO:0000313" key="3">
    <source>
        <dbReference type="Proteomes" id="UP000292564"/>
    </source>
</evidence>
<dbReference type="InterPro" id="IPR011335">
    <property type="entry name" value="Restrct_endonuc-II-like"/>
</dbReference>
<dbReference type="Pfam" id="PF05685">
    <property type="entry name" value="Uma2"/>
    <property type="match status" value="1"/>
</dbReference>
<gene>
    <name evidence="2" type="ORF">EV385_1944</name>
</gene>
<keyword evidence="2" id="KW-0378">Hydrolase</keyword>
<dbReference type="CDD" id="cd06260">
    <property type="entry name" value="DUF820-like"/>
    <property type="match status" value="1"/>
</dbReference>
<dbReference type="SUPFAM" id="SSF52980">
    <property type="entry name" value="Restriction endonuclease-like"/>
    <property type="match status" value="1"/>
</dbReference>
<organism evidence="2 3">
    <name type="scientific">Krasilnikovia cinnamomea</name>
    <dbReference type="NCBI Taxonomy" id="349313"/>
    <lineage>
        <taxon>Bacteria</taxon>
        <taxon>Bacillati</taxon>
        <taxon>Actinomycetota</taxon>
        <taxon>Actinomycetes</taxon>
        <taxon>Micromonosporales</taxon>
        <taxon>Micromonosporaceae</taxon>
        <taxon>Krasilnikovia</taxon>
    </lineage>
</organism>
<dbReference type="PANTHER" id="PTHR35400:SF3">
    <property type="entry name" value="SLL1072 PROTEIN"/>
    <property type="match status" value="1"/>
</dbReference>
<accession>A0A4Q7ZJ67</accession>
<evidence type="ECO:0000313" key="2">
    <source>
        <dbReference type="EMBL" id="RZU50179.1"/>
    </source>
</evidence>
<dbReference type="EMBL" id="SHKY01000001">
    <property type="protein sequence ID" value="RZU50179.1"/>
    <property type="molecule type" value="Genomic_DNA"/>
</dbReference>
<dbReference type="Proteomes" id="UP000292564">
    <property type="component" value="Unassembled WGS sequence"/>
</dbReference>
<sequence>MTILLSDSVLPTTGLPLTENDYFALGPTGARVELWDGSLHSCPRETPRHQLIVGALAVALRAGRADMNILSSVAVRLDPGRIAVPDLVVTGPINLDAPFIEAAAVRLVCEVVSPGSAAVDRAMKMYCYAAAGIPWYLLAEQEFNGLYSYVLKEGVYVQDNVMHLGGVTGVEFGR</sequence>
<dbReference type="OrthoDB" id="3289716at2"/>
<reference evidence="2 3" key="1">
    <citation type="submission" date="2019-02" db="EMBL/GenBank/DDBJ databases">
        <title>Sequencing the genomes of 1000 actinobacteria strains.</title>
        <authorList>
            <person name="Klenk H.-P."/>
        </authorList>
    </citation>
    <scope>NUCLEOTIDE SEQUENCE [LARGE SCALE GENOMIC DNA]</scope>
    <source>
        <strain evidence="2 3">DSM 45162</strain>
    </source>
</reference>
<comment type="caution">
    <text evidence="2">The sequence shown here is derived from an EMBL/GenBank/DDBJ whole genome shotgun (WGS) entry which is preliminary data.</text>
</comment>
<dbReference type="AlphaFoldDB" id="A0A4Q7ZJ67"/>
<dbReference type="Gene3D" id="3.90.1570.10">
    <property type="entry name" value="tt1808, chain A"/>
    <property type="match status" value="1"/>
</dbReference>
<evidence type="ECO:0000259" key="1">
    <source>
        <dbReference type="Pfam" id="PF05685"/>
    </source>
</evidence>
<dbReference type="InterPro" id="IPR008538">
    <property type="entry name" value="Uma2"/>
</dbReference>